<dbReference type="InterPro" id="IPR011991">
    <property type="entry name" value="ArsR-like_HTH"/>
</dbReference>
<protein>
    <submittedName>
        <fullName evidence="1">Helix-turn-helix domain-containing protein</fullName>
    </submittedName>
</protein>
<proteinExistence type="predicted"/>
<comment type="caution">
    <text evidence="1">The sequence shown here is derived from an EMBL/GenBank/DDBJ whole genome shotgun (WGS) entry which is preliminary data.</text>
</comment>
<dbReference type="Pfam" id="PF12840">
    <property type="entry name" value="HTH_20"/>
    <property type="match status" value="1"/>
</dbReference>
<evidence type="ECO:0000313" key="2">
    <source>
        <dbReference type="Proteomes" id="UP000783863"/>
    </source>
</evidence>
<dbReference type="SUPFAM" id="SSF46785">
    <property type="entry name" value="Winged helix' DNA-binding domain"/>
    <property type="match status" value="1"/>
</dbReference>
<dbReference type="Gene3D" id="1.10.10.10">
    <property type="entry name" value="Winged helix-like DNA-binding domain superfamily/Winged helix DNA-binding domain"/>
    <property type="match status" value="1"/>
</dbReference>
<dbReference type="CDD" id="cd00090">
    <property type="entry name" value="HTH_ARSR"/>
    <property type="match status" value="1"/>
</dbReference>
<dbReference type="EMBL" id="RKLQ01000002">
    <property type="protein sequence ID" value="MBX0303842.1"/>
    <property type="molecule type" value="Genomic_DNA"/>
</dbReference>
<gene>
    <name evidence="1" type="ORF">EGD98_09195</name>
</gene>
<sequence length="123" mass="13739">MTPARDDTGVPADPTLETVVALLDDDHARAILTATSDDALSAKELSERCDISQATVYRRVDRLTDAGLVTERTRPRADGHHDTVYAATLDELTVRLRDGELEFELDRVGDDVADRLTRLWEEF</sequence>
<name>A0A8J7YE56_9EURY</name>
<dbReference type="Proteomes" id="UP000783863">
    <property type="component" value="Unassembled WGS sequence"/>
</dbReference>
<keyword evidence="2" id="KW-1185">Reference proteome</keyword>
<dbReference type="RefSeq" id="WP_220588084.1">
    <property type="nucleotide sequence ID" value="NZ_RKLQ01000002.1"/>
</dbReference>
<dbReference type="InterPro" id="IPR036390">
    <property type="entry name" value="WH_DNA-bd_sf"/>
</dbReference>
<accession>A0A8J7YE56</accession>
<organism evidence="1 2">
    <name type="scientific">Haloarcula salinisoli</name>
    <dbReference type="NCBI Taxonomy" id="2487746"/>
    <lineage>
        <taxon>Archaea</taxon>
        <taxon>Methanobacteriati</taxon>
        <taxon>Methanobacteriota</taxon>
        <taxon>Stenosarchaea group</taxon>
        <taxon>Halobacteria</taxon>
        <taxon>Halobacteriales</taxon>
        <taxon>Haloarculaceae</taxon>
        <taxon>Haloarcula</taxon>
    </lineage>
</organism>
<dbReference type="AlphaFoldDB" id="A0A8J7YE56"/>
<evidence type="ECO:0000313" key="1">
    <source>
        <dbReference type="EMBL" id="MBX0303842.1"/>
    </source>
</evidence>
<reference evidence="1" key="1">
    <citation type="submission" date="2021-06" db="EMBL/GenBank/DDBJ databases">
        <title>Halomicroarcula sp. F24A a new haloarchaeum isolated from saline soil.</title>
        <authorList>
            <person name="Duran-Viseras A."/>
            <person name="Sanchez-Porro C."/>
            <person name="Ventosa A."/>
        </authorList>
    </citation>
    <scope>NUCLEOTIDE SEQUENCE</scope>
    <source>
        <strain evidence="1">F24A</strain>
    </source>
</reference>
<dbReference type="InterPro" id="IPR036388">
    <property type="entry name" value="WH-like_DNA-bd_sf"/>
</dbReference>